<dbReference type="AlphaFoldDB" id="A0A3P3XKW5"/>
<proteinExistence type="predicted"/>
<organism evidence="1">
    <name type="scientific">uncultured spirochete</name>
    <dbReference type="NCBI Taxonomy" id="156406"/>
    <lineage>
        <taxon>Bacteria</taxon>
        <taxon>Pseudomonadati</taxon>
        <taxon>Spirochaetota</taxon>
        <taxon>Spirochaetia</taxon>
        <taxon>Spirochaetales</taxon>
        <taxon>environmental samples</taxon>
    </lineage>
</organism>
<dbReference type="EMBL" id="FWDM01000032">
    <property type="protein sequence ID" value="SLM15073.1"/>
    <property type="molecule type" value="Genomic_DNA"/>
</dbReference>
<evidence type="ECO:0000313" key="1">
    <source>
        <dbReference type="EMBL" id="SLM15073.1"/>
    </source>
</evidence>
<gene>
    <name evidence="1" type="ORF">SPIROBIBN47_380058</name>
</gene>
<protein>
    <submittedName>
        <fullName evidence="1">Uncharacterized protein</fullName>
    </submittedName>
</protein>
<sequence length="73" mass="8325">MKQNKVSRDLPGWAGSTPDDFLLADYDIAEEMKASSWKRLYELKHKLIDDHYLDGAIASIAEMLSNRVKGKSR</sequence>
<name>A0A3P3XKW5_9SPIR</name>
<reference evidence="1" key="1">
    <citation type="submission" date="2017-02" db="EMBL/GenBank/DDBJ databases">
        <authorList>
            <person name="Regsiter A."/>
            <person name="William W."/>
        </authorList>
    </citation>
    <scope>NUCLEOTIDE SEQUENCE</scope>
    <source>
        <strain evidence="1">Bib</strain>
    </source>
</reference>
<accession>A0A3P3XKW5</accession>